<feature type="chain" id="PRO_5045167716" evidence="1">
    <location>
        <begin position="22"/>
        <end position="825"/>
    </location>
</feature>
<feature type="signal peptide" evidence="1">
    <location>
        <begin position="1"/>
        <end position="21"/>
    </location>
</feature>
<accession>A0ABS5SDU4</accession>
<gene>
    <name evidence="2" type="ORF">KI810_10780</name>
</gene>
<dbReference type="Pfam" id="PF09136">
    <property type="entry name" value="Glucodextran_B"/>
    <property type="match status" value="3"/>
</dbReference>
<dbReference type="SUPFAM" id="SSF48695">
    <property type="entry name" value="Multiheme cytochromes"/>
    <property type="match status" value="1"/>
</dbReference>
<dbReference type="Gene3D" id="2.60.40.10">
    <property type="entry name" value="Immunoglobulins"/>
    <property type="match status" value="3"/>
</dbReference>
<keyword evidence="3" id="KW-1185">Reference proteome</keyword>
<dbReference type="NCBIfam" id="NF033510">
    <property type="entry name" value="Ca_tandemer"/>
    <property type="match status" value="1"/>
</dbReference>
<protein>
    <submittedName>
        <fullName evidence="2">Uncharacterized protein</fullName>
    </submittedName>
</protein>
<evidence type="ECO:0000313" key="3">
    <source>
        <dbReference type="Proteomes" id="UP000756860"/>
    </source>
</evidence>
<evidence type="ECO:0000256" key="1">
    <source>
        <dbReference type="SAM" id="SignalP"/>
    </source>
</evidence>
<dbReference type="Proteomes" id="UP000756860">
    <property type="component" value="Unassembled WGS sequence"/>
</dbReference>
<organism evidence="2 3">
    <name type="scientific">Geomobilimonas luticola</name>
    <dbReference type="NCBI Taxonomy" id="1114878"/>
    <lineage>
        <taxon>Bacteria</taxon>
        <taxon>Pseudomonadati</taxon>
        <taxon>Thermodesulfobacteriota</taxon>
        <taxon>Desulfuromonadia</taxon>
        <taxon>Geobacterales</taxon>
        <taxon>Geobacteraceae</taxon>
        <taxon>Geomobilimonas</taxon>
    </lineage>
</organism>
<proteinExistence type="predicted"/>
<dbReference type="RefSeq" id="WP_214175547.1">
    <property type="nucleotide sequence ID" value="NZ_JAHCVK010000004.1"/>
</dbReference>
<evidence type="ECO:0000313" key="2">
    <source>
        <dbReference type="EMBL" id="MBT0653541.1"/>
    </source>
</evidence>
<reference evidence="2 3" key="1">
    <citation type="submission" date="2021-05" db="EMBL/GenBank/DDBJ databases">
        <title>The draft genome of Geobacter luticola JCM 17780.</title>
        <authorList>
            <person name="Xu Z."/>
            <person name="Masuda Y."/>
            <person name="Itoh H."/>
            <person name="Senoo K."/>
        </authorList>
    </citation>
    <scope>NUCLEOTIDE SEQUENCE [LARGE SCALE GENOMIC DNA]</scope>
    <source>
        <strain evidence="2 3">JCM 17780</strain>
    </source>
</reference>
<dbReference type="InterPro" id="IPR036280">
    <property type="entry name" value="Multihaem_cyt_sf"/>
</dbReference>
<dbReference type="EMBL" id="JAHCVK010000004">
    <property type="protein sequence ID" value="MBT0653541.1"/>
    <property type="molecule type" value="Genomic_DNA"/>
</dbReference>
<comment type="caution">
    <text evidence="2">The sequence shown here is derived from an EMBL/GenBank/DDBJ whole genome shotgun (WGS) entry which is preliminary data.</text>
</comment>
<dbReference type="InterPro" id="IPR013783">
    <property type="entry name" value="Ig-like_fold"/>
</dbReference>
<sequence length="825" mass="82864">MKKVSKTSVQFLFAVALAATAPAVFQLPGTDALAQSSYFTSRGCVDCHAAPVTATCNGCHHHGNSNLSASTNKTSYAPGETVTVTLNGGSRTGWIGARLYNQTGAEIARPTGNQSGMGSSTTFPAVLSAPAPATAGTYTWKMSYFGNQDGTGTGDVHAEAAVNVTFTVVSAADTTAPVVSAFTLPATATSLTVPVSSFTATDNVAVTGYLINKVATAPLASAAGWTATAPASVTAVAGSNTFYAWAKDAAGNVSLAKSASVTVTLPDTTVPVVSAFTLPATATSLTVPVSSFTATDNVGVTGYLITTSATAPAASATGWTATAPASVTAVAGSNTFYAWAKDAAGNVSLAKSASVTVTLPDTTLPVVSAFTLPATATSLTVPVSSFTATDNVGVTGYLINKVATAPLASAAGWTATAPASVAAVEGNNTFYAWAKDAAGNVSLAKSASVTVTLPPAADTTVPVVSAFTLPATSTTLTVPVSSFTATDNVGVTGYQITKSSTAPTSGWLTSAPASVTAVEGNNTFYAWARDAAGNVSLAKSASVTVTLPQAGDTIKPTLTVSALANGTQTNKVTLNISGSASDAGGLQSVTVNGQAVTVNADGSFSTALTLVAGANTVTVIATDKAGNQTTDTRTITFDPTAPVLTVSAPADNSTTSQSFITLNGTINEASSVSVSVNDGAPQSASISGTTYSATVYLVAGVNTITVNATDLAGNITTVKRTVSYTATTSNLSLAVTYPTQDITTRNSSLVLSGKVADDDEHITVKITMNGRTYTPQVDDGAFKQRLTFSSPKLYAITVTATDEAGNSSTVVRNVIYRPGNNRSDD</sequence>
<name>A0ABS5SDU4_9BACT</name>
<keyword evidence="1" id="KW-0732">Signal</keyword>